<evidence type="ECO:0000256" key="1">
    <source>
        <dbReference type="SAM" id="MobiDB-lite"/>
    </source>
</evidence>
<reference evidence="2 3" key="1">
    <citation type="submission" date="2020-07" db="EMBL/GenBank/DDBJ databases">
        <title>Sequencing the genomes of 1000 actinobacteria strains.</title>
        <authorList>
            <person name="Klenk H.-P."/>
        </authorList>
    </citation>
    <scope>NUCLEOTIDE SEQUENCE [LARGE SCALE GENOMIC DNA]</scope>
    <source>
        <strain evidence="2 3">CXB654</strain>
    </source>
</reference>
<organism evidence="2 3">
    <name type="scientific">Spinactinospora alkalitolerans</name>
    <dbReference type="NCBI Taxonomy" id="687207"/>
    <lineage>
        <taxon>Bacteria</taxon>
        <taxon>Bacillati</taxon>
        <taxon>Actinomycetota</taxon>
        <taxon>Actinomycetes</taxon>
        <taxon>Streptosporangiales</taxon>
        <taxon>Nocardiopsidaceae</taxon>
        <taxon>Spinactinospora</taxon>
    </lineage>
</organism>
<evidence type="ECO:0000313" key="3">
    <source>
        <dbReference type="Proteomes" id="UP000589036"/>
    </source>
</evidence>
<dbReference type="Proteomes" id="UP000589036">
    <property type="component" value="Unassembled WGS sequence"/>
</dbReference>
<evidence type="ECO:0008006" key="4">
    <source>
        <dbReference type="Google" id="ProtNLM"/>
    </source>
</evidence>
<name>A0A852TU16_9ACTN</name>
<evidence type="ECO:0000313" key="2">
    <source>
        <dbReference type="EMBL" id="NYE46352.1"/>
    </source>
</evidence>
<protein>
    <recommendedName>
        <fullName evidence="4">Septum formation initiator</fullName>
    </recommendedName>
</protein>
<dbReference type="RefSeq" id="WP_179642470.1">
    <property type="nucleotide sequence ID" value="NZ_BAAAYY010000022.1"/>
</dbReference>
<accession>A0A852TU16</accession>
<dbReference type="EMBL" id="JACCCC010000001">
    <property type="protein sequence ID" value="NYE46352.1"/>
    <property type="molecule type" value="Genomic_DNA"/>
</dbReference>
<feature type="region of interest" description="Disordered" evidence="1">
    <location>
        <begin position="35"/>
        <end position="101"/>
    </location>
</feature>
<comment type="caution">
    <text evidence="2">The sequence shown here is derived from an EMBL/GenBank/DDBJ whole genome shotgun (WGS) entry which is preliminary data.</text>
</comment>
<sequence length="169" mass="16658">MKRQSLLAVGGWLVAAVVAVAVGVTAVNLLGTGITSEPVEPMSQASVERQLADAGPSASPSSAGPPPEPSPSGSTPAPPEGAQTNPDAPADGRSEVFESAGGTVAATCADGSAVLDWWTPAQGYTVDDAEVGPGSEVSVEFEGGDDDVEVILACGGDGPRLLGDDGDDD</sequence>
<gene>
    <name evidence="2" type="ORF">HDA32_001472</name>
</gene>
<dbReference type="AlphaFoldDB" id="A0A852TU16"/>
<keyword evidence="3" id="KW-1185">Reference proteome</keyword>
<proteinExistence type="predicted"/>